<feature type="transmembrane region" description="Helical" evidence="1">
    <location>
        <begin position="87"/>
        <end position="106"/>
    </location>
</feature>
<sequence length="127" mass="14433">MEPPRPRRRRARRRPLSPFLTMLVINAIALYWTVLLARGVLLLVPAGDRLDWASLVRRATEPAVLWLSWLPPLRARLLGELTLAEPLALLLSGIVAAMALGVLAGWQEEARWFRRPIGWRRERPGSS</sequence>
<protein>
    <submittedName>
        <fullName evidence="2">Uncharacterized protein</fullName>
    </submittedName>
</protein>
<keyword evidence="1" id="KW-1133">Transmembrane helix</keyword>
<dbReference type="Proteomes" id="UP001165306">
    <property type="component" value="Unassembled WGS sequence"/>
</dbReference>
<dbReference type="RefSeq" id="WP_284056055.1">
    <property type="nucleotide sequence ID" value="NZ_JAMSLR010000002.1"/>
</dbReference>
<evidence type="ECO:0000256" key="1">
    <source>
        <dbReference type="SAM" id="Phobius"/>
    </source>
</evidence>
<keyword evidence="1" id="KW-0472">Membrane</keyword>
<feature type="transmembrane region" description="Helical" evidence="1">
    <location>
        <begin position="20"/>
        <end position="44"/>
    </location>
</feature>
<accession>A0AA41WA24</accession>
<evidence type="ECO:0000313" key="2">
    <source>
        <dbReference type="EMBL" id="MCM8748272.1"/>
    </source>
</evidence>
<comment type="caution">
    <text evidence="2">The sequence shown here is derived from an EMBL/GenBank/DDBJ whole genome shotgun (WGS) entry which is preliminary data.</text>
</comment>
<dbReference type="AlphaFoldDB" id="A0AA41WA24"/>
<keyword evidence="1" id="KW-0812">Transmembrane</keyword>
<name>A0AA41WA24_9BACT</name>
<dbReference type="EMBL" id="JAMSLR010000002">
    <property type="protein sequence ID" value="MCM8748272.1"/>
    <property type="molecule type" value="Genomic_DNA"/>
</dbReference>
<proteinExistence type="predicted"/>
<reference evidence="2" key="1">
    <citation type="submission" date="2022-06" db="EMBL/GenBank/DDBJ databases">
        <title>CFH 74404 Thermomicrobiaceae sp.</title>
        <authorList>
            <person name="Ming H."/>
            <person name="Li W.-J."/>
            <person name="Zhao Z."/>
        </authorList>
    </citation>
    <scope>NUCLEOTIDE SEQUENCE</scope>
    <source>
        <strain evidence="2">CFH 74404</strain>
    </source>
</reference>
<keyword evidence="3" id="KW-1185">Reference proteome</keyword>
<gene>
    <name evidence="2" type="ORF">NET02_03870</name>
</gene>
<evidence type="ECO:0000313" key="3">
    <source>
        <dbReference type="Proteomes" id="UP001165306"/>
    </source>
</evidence>
<organism evidence="2 3">
    <name type="scientific">Thermalbibacter longus</name>
    <dbReference type="NCBI Taxonomy" id="2951981"/>
    <lineage>
        <taxon>Bacteria</taxon>
        <taxon>Pseudomonadati</taxon>
        <taxon>Thermomicrobiota</taxon>
        <taxon>Thermomicrobia</taxon>
        <taxon>Thermomicrobiales</taxon>
        <taxon>Thermomicrobiaceae</taxon>
        <taxon>Thermalbibacter</taxon>
    </lineage>
</organism>